<accession>A0A6N3FDB2</accession>
<reference evidence="2" key="1">
    <citation type="submission" date="2019-11" db="EMBL/GenBank/DDBJ databases">
        <authorList>
            <person name="Feng L."/>
        </authorList>
    </citation>
    <scope>NUCLEOTIDE SEQUENCE</scope>
    <source>
        <strain evidence="2">CParaputrificumLFYP93</strain>
    </source>
</reference>
<evidence type="ECO:0008006" key="3">
    <source>
        <dbReference type="Google" id="ProtNLM"/>
    </source>
</evidence>
<feature type="signal peptide" evidence="1">
    <location>
        <begin position="1"/>
        <end position="25"/>
    </location>
</feature>
<keyword evidence="1" id="KW-0732">Signal</keyword>
<dbReference type="Gene3D" id="3.20.20.80">
    <property type="entry name" value="Glycosidases"/>
    <property type="match status" value="2"/>
</dbReference>
<dbReference type="RefSeq" id="WP_421757285.1">
    <property type="nucleotide sequence ID" value="NZ_CACRTV010000058.1"/>
</dbReference>
<feature type="chain" id="PRO_5038668017" description="Family 2 glycosyl transferase" evidence="1">
    <location>
        <begin position="26"/>
        <end position="716"/>
    </location>
</feature>
<sequence>MNYFVKRASSLMIIASVLLSGMNFIACTNDKNNKPIAFEDGVKYYTKLDDKYFTVYDGEKFNKKFLKGVNIGVGKPGAFPGELAITKEEYLRWFRYIGEMNANTIRVYTIQTPEFYEALLEHNMKSENTIYLLHGVWINEDDINSKLNAFDPIIKDTTLDEINRLIDVIHGKAEIEEKAGHASGKYTSDISPYLMGLILGIEWDPEFVNNTDKLNVGKSDFKGKYLYTSDNASPFESFLCELGDKAISYETDKYNTQVPISFTNWVTTDLLEHSNEPDEKEDSEVVNPNNIKANENFKSGIFASYHVYPYYPEALVYQKEYREYEDEDGNVNPYKAYLEDLIKEHTMPVLVAEFGVPSSRGITHENIYTGFNQGGLDEKSQGEMDSSMLEDIYNTGYAGGIVFSWQDEWFKRTWNTMDYDIAGRRAYWSNIQTNEQNFGLLAFDPGSEESVCYIDGKIKDWKSRTALIENDKYSTYVNSDEKYVYFMVKGNDSINFLNEHLVIPIDTTPNSGSSTYDDITFKDGVDFIIDINGKDNSTIKVQSYYDVFSYSYGGKYSGGETNKEGKDSSKFNPIYLCISGPIHLPEDNKDIPLRKKETGKLTYGNGNPKDDDYNSLADFYINENVIEIRIPWQLLNVMDPSSKCVMDDFYKVGGIQPLEIQGINIGTYIYGVDNSNKIDLKRYEWAKWEIPTYHERLKSSYYILQDAMSKIGEELQ</sequence>
<evidence type="ECO:0000256" key="1">
    <source>
        <dbReference type="SAM" id="SignalP"/>
    </source>
</evidence>
<organism evidence="2">
    <name type="scientific">Clostridium paraputrificum</name>
    <dbReference type="NCBI Taxonomy" id="29363"/>
    <lineage>
        <taxon>Bacteria</taxon>
        <taxon>Bacillati</taxon>
        <taxon>Bacillota</taxon>
        <taxon>Clostridia</taxon>
        <taxon>Eubacteriales</taxon>
        <taxon>Clostridiaceae</taxon>
        <taxon>Clostridium</taxon>
    </lineage>
</organism>
<dbReference type="SUPFAM" id="SSF51445">
    <property type="entry name" value="(Trans)glycosidases"/>
    <property type="match status" value="1"/>
</dbReference>
<protein>
    <recommendedName>
        <fullName evidence="3">Family 2 glycosyl transferase</fullName>
    </recommendedName>
</protein>
<evidence type="ECO:0000313" key="2">
    <source>
        <dbReference type="EMBL" id="VYU49950.1"/>
    </source>
</evidence>
<dbReference type="EMBL" id="CACRTV010000058">
    <property type="protein sequence ID" value="VYU49950.1"/>
    <property type="molecule type" value="Genomic_DNA"/>
</dbReference>
<proteinExistence type="predicted"/>
<dbReference type="InterPro" id="IPR017853">
    <property type="entry name" value="GH"/>
</dbReference>
<gene>
    <name evidence="2" type="ORF">CPLFYP93_02494</name>
</gene>
<dbReference type="AlphaFoldDB" id="A0A6N3FDB2"/>
<name>A0A6N3FDB2_9CLOT</name>